<evidence type="ECO:0000259" key="2">
    <source>
        <dbReference type="Pfam" id="PF03184"/>
    </source>
</evidence>
<reference evidence="3 4" key="1">
    <citation type="submission" date="2023-02" db="EMBL/GenBank/DDBJ databases">
        <title>LHISI_Scaffold_Assembly.</title>
        <authorList>
            <person name="Stuart O.P."/>
            <person name="Cleave R."/>
            <person name="Magrath M.J.L."/>
            <person name="Mikheyev A.S."/>
        </authorList>
    </citation>
    <scope>NUCLEOTIDE SEQUENCE [LARGE SCALE GENOMIC DNA]</scope>
    <source>
        <strain evidence="3">Daus_M_001</strain>
        <tissue evidence="3">Leg muscle</tissue>
    </source>
</reference>
<evidence type="ECO:0000313" key="3">
    <source>
        <dbReference type="EMBL" id="KAJ8890504.1"/>
    </source>
</evidence>
<dbReference type="InterPro" id="IPR004875">
    <property type="entry name" value="DDE_SF_endonuclease_dom"/>
</dbReference>
<name>A0ABQ9I1I0_9NEOP</name>
<dbReference type="Pfam" id="PF03184">
    <property type="entry name" value="DDE_1"/>
    <property type="match status" value="1"/>
</dbReference>
<accession>A0ABQ9I1I0</accession>
<sequence length="526" mass="58765">MVARTNYQKLTGSTLYAIQVKTRLDKAVQLELLEGLEDVEVDKDPAHRVVERAVKSSTGSEKGRSAESSSTRSGRASCRSSLALKRVGEHPVFSGREPVYTLPAHHLLGCGDVGGSSNGCWSKVGGAIPLCALELLDLEARSWPLGWWLILASGRVGVASDSRANRITASSETLVCLQVSEPAAHKFHTLPRDPRPTVWSVRLAASHVSKPHLGQKLKYENRKQWIERNLQTNLHSQSNKGSVLLTFPYYKPVTAGGYKKYDADKVKKAVVNLEGGMSIRTTAENMEYISVFSTGTGKKVMASNQEMGKPLSQLKKNVNNAFFNELEKELARVPPSNIIIMMKYPEQIMNSCKSSMSAMFATAGNGVILPPYVVYRTQHLYQNWTEEGPTDARYNQAKSGLFDCYCFEDWVQTIATLYLRRLDDKKLLIGDNLSSHLSLEDFEEKITYHSYFFLWKKGPGRNESTIPKDKFPGLLKKLFHSLKEENVVADFKKCGIAPVSRNKVLQMFLSINTTDLNKSSNEQRNC</sequence>
<keyword evidence="4" id="KW-1185">Reference proteome</keyword>
<comment type="caution">
    <text evidence="3">The sequence shown here is derived from an EMBL/GenBank/DDBJ whole genome shotgun (WGS) entry which is preliminary data.</text>
</comment>
<feature type="region of interest" description="Disordered" evidence="1">
    <location>
        <begin position="52"/>
        <end position="77"/>
    </location>
</feature>
<dbReference type="Proteomes" id="UP001159363">
    <property type="component" value="Chromosome 3"/>
</dbReference>
<organism evidence="3 4">
    <name type="scientific">Dryococelus australis</name>
    <dbReference type="NCBI Taxonomy" id="614101"/>
    <lineage>
        <taxon>Eukaryota</taxon>
        <taxon>Metazoa</taxon>
        <taxon>Ecdysozoa</taxon>
        <taxon>Arthropoda</taxon>
        <taxon>Hexapoda</taxon>
        <taxon>Insecta</taxon>
        <taxon>Pterygota</taxon>
        <taxon>Neoptera</taxon>
        <taxon>Polyneoptera</taxon>
        <taxon>Phasmatodea</taxon>
        <taxon>Verophasmatodea</taxon>
        <taxon>Anareolatae</taxon>
        <taxon>Phasmatidae</taxon>
        <taxon>Eurycanthinae</taxon>
        <taxon>Dryococelus</taxon>
    </lineage>
</organism>
<evidence type="ECO:0000313" key="4">
    <source>
        <dbReference type="Proteomes" id="UP001159363"/>
    </source>
</evidence>
<dbReference type="EMBL" id="JARBHB010000003">
    <property type="protein sequence ID" value="KAJ8890504.1"/>
    <property type="molecule type" value="Genomic_DNA"/>
</dbReference>
<gene>
    <name evidence="3" type="ORF">PR048_010013</name>
</gene>
<feature type="domain" description="DDE-1" evidence="2">
    <location>
        <begin position="359"/>
        <end position="441"/>
    </location>
</feature>
<feature type="compositionally biased region" description="Polar residues" evidence="1">
    <location>
        <begin position="55"/>
        <end position="77"/>
    </location>
</feature>
<protein>
    <recommendedName>
        <fullName evidence="2">DDE-1 domain-containing protein</fullName>
    </recommendedName>
</protein>
<evidence type="ECO:0000256" key="1">
    <source>
        <dbReference type="SAM" id="MobiDB-lite"/>
    </source>
</evidence>
<proteinExistence type="predicted"/>